<sequence length="222" mass="25889">MTTLIAHRGYSGKYGDNNMQSFEKAIEYSFDMIELDIQMCKSGDIVIYHNVQCDGLLVNDMEIEEIKNYNILTLTDFFKKITPDKVDIFLDIKGETDITSELYKIITEHFSCDIIKHIYISSFNRLIMENIQLHRSTLFPINIGFTTSNSYTPEQCDLLFKEIDFVCLDIHILNRSFIEKIKSMGILVFTYTCSSKTDFEYILTFDIDAIVSNYYIKDLNNK</sequence>
<organism evidence="2">
    <name type="scientific">viral metagenome</name>
    <dbReference type="NCBI Taxonomy" id="1070528"/>
    <lineage>
        <taxon>unclassified sequences</taxon>
        <taxon>metagenomes</taxon>
        <taxon>organismal metagenomes</taxon>
    </lineage>
</organism>
<name>A0A6C0IK06_9ZZZZ</name>
<reference evidence="2" key="1">
    <citation type="journal article" date="2020" name="Nature">
        <title>Giant virus diversity and host interactions through global metagenomics.</title>
        <authorList>
            <person name="Schulz F."/>
            <person name="Roux S."/>
            <person name="Paez-Espino D."/>
            <person name="Jungbluth S."/>
            <person name="Walsh D.A."/>
            <person name="Denef V.J."/>
            <person name="McMahon K.D."/>
            <person name="Konstantinidis K.T."/>
            <person name="Eloe-Fadrosh E.A."/>
            <person name="Kyrpides N.C."/>
            <person name="Woyke T."/>
        </authorList>
    </citation>
    <scope>NUCLEOTIDE SEQUENCE</scope>
    <source>
        <strain evidence="2">GVMAG-M-3300024252-29</strain>
    </source>
</reference>
<dbReference type="AlphaFoldDB" id="A0A6C0IK06"/>
<dbReference type="GO" id="GO:0008081">
    <property type="term" value="F:phosphoric diester hydrolase activity"/>
    <property type="evidence" value="ECO:0007669"/>
    <property type="project" value="InterPro"/>
</dbReference>
<dbReference type="EMBL" id="MN740208">
    <property type="protein sequence ID" value="QHT93524.1"/>
    <property type="molecule type" value="Genomic_DNA"/>
</dbReference>
<dbReference type="PANTHER" id="PTHR46211:SF14">
    <property type="entry name" value="GLYCEROPHOSPHODIESTER PHOSPHODIESTERASE"/>
    <property type="match status" value="1"/>
</dbReference>
<dbReference type="Gene3D" id="3.20.20.190">
    <property type="entry name" value="Phosphatidylinositol (PI) phosphodiesterase"/>
    <property type="match status" value="1"/>
</dbReference>
<dbReference type="CDD" id="cd08556">
    <property type="entry name" value="GDPD"/>
    <property type="match status" value="1"/>
</dbReference>
<dbReference type="InterPro" id="IPR030395">
    <property type="entry name" value="GP_PDE_dom"/>
</dbReference>
<accession>A0A6C0IK06</accession>
<dbReference type="Pfam" id="PF03009">
    <property type="entry name" value="GDPD"/>
    <property type="match status" value="1"/>
</dbReference>
<dbReference type="InterPro" id="IPR017946">
    <property type="entry name" value="PLC-like_Pdiesterase_TIM-brl"/>
</dbReference>
<dbReference type="PROSITE" id="PS51704">
    <property type="entry name" value="GP_PDE"/>
    <property type="match status" value="1"/>
</dbReference>
<dbReference type="GO" id="GO:0006629">
    <property type="term" value="P:lipid metabolic process"/>
    <property type="evidence" value="ECO:0007669"/>
    <property type="project" value="InterPro"/>
</dbReference>
<dbReference type="PANTHER" id="PTHR46211">
    <property type="entry name" value="GLYCEROPHOSPHORYL DIESTER PHOSPHODIESTERASE"/>
    <property type="match status" value="1"/>
</dbReference>
<evidence type="ECO:0000313" key="2">
    <source>
        <dbReference type="EMBL" id="QHT93524.1"/>
    </source>
</evidence>
<feature type="domain" description="GP-PDE" evidence="1">
    <location>
        <begin position="2"/>
        <end position="222"/>
    </location>
</feature>
<dbReference type="SUPFAM" id="SSF51695">
    <property type="entry name" value="PLC-like phosphodiesterases"/>
    <property type="match status" value="1"/>
</dbReference>
<evidence type="ECO:0000259" key="1">
    <source>
        <dbReference type="PROSITE" id="PS51704"/>
    </source>
</evidence>
<protein>
    <recommendedName>
        <fullName evidence="1">GP-PDE domain-containing protein</fullName>
    </recommendedName>
</protein>
<proteinExistence type="predicted"/>